<dbReference type="PROSITE" id="PS50943">
    <property type="entry name" value="HTH_CROC1"/>
    <property type="match status" value="1"/>
</dbReference>
<keyword evidence="1" id="KW-0238">DNA-binding</keyword>
<dbReference type="Pfam" id="PF01381">
    <property type="entry name" value="HTH_3"/>
    <property type="match status" value="1"/>
</dbReference>
<organism evidence="3 4">
    <name type="scientific">Sebaldella termitidis (strain ATCC 33386 / NCTC 11300)</name>
    <dbReference type="NCBI Taxonomy" id="526218"/>
    <lineage>
        <taxon>Bacteria</taxon>
        <taxon>Fusobacteriati</taxon>
        <taxon>Fusobacteriota</taxon>
        <taxon>Fusobacteriia</taxon>
        <taxon>Fusobacteriales</taxon>
        <taxon>Leptotrichiaceae</taxon>
        <taxon>Sebaldella</taxon>
    </lineage>
</organism>
<dbReference type="HOGENOM" id="CLU_2195096_0_0_0"/>
<dbReference type="InterPro" id="IPR001387">
    <property type="entry name" value="Cro/C1-type_HTH"/>
</dbReference>
<accession>D1AHN0</accession>
<dbReference type="EMBL" id="CP001739">
    <property type="protein sequence ID" value="ACZ08264.1"/>
    <property type="molecule type" value="Genomic_DNA"/>
</dbReference>
<evidence type="ECO:0000313" key="4">
    <source>
        <dbReference type="Proteomes" id="UP000000845"/>
    </source>
</evidence>
<dbReference type="KEGG" id="str:Sterm_1401"/>
<name>D1AHN0_SEBTE</name>
<dbReference type="STRING" id="526218.Sterm_1401"/>
<dbReference type="InterPro" id="IPR010982">
    <property type="entry name" value="Lambda_DNA-bd_dom_sf"/>
</dbReference>
<gene>
    <name evidence="3" type="ordered locus">Sterm_1401</name>
</gene>
<evidence type="ECO:0000259" key="2">
    <source>
        <dbReference type="PROSITE" id="PS50943"/>
    </source>
</evidence>
<dbReference type="RefSeq" id="WP_012860860.1">
    <property type="nucleotide sequence ID" value="NC_013517.1"/>
</dbReference>
<proteinExistence type="predicted"/>
<feature type="domain" description="HTH cro/C1-type" evidence="2">
    <location>
        <begin position="9"/>
        <end position="63"/>
    </location>
</feature>
<evidence type="ECO:0000256" key="1">
    <source>
        <dbReference type="ARBA" id="ARBA00023125"/>
    </source>
</evidence>
<dbReference type="Proteomes" id="UP000000845">
    <property type="component" value="Chromosome"/>
</dbReference>
<evidence type="ECO:0000313" key="3">
    <source>
        <dbReference type="EMBL" id="ACZ08264.1"/>
    </source>
</evidence>
<reference evidence="3 4" key="2">
    <citation type="journal article" date="2010" name="Stand. Genomic Sci.">
        <title>Complete genome sequence of Sebaldella termitidis type strain (NCTC 11300).</title>
        <authorList>
            <person name="Harmon-Smith M."/>
            <person name="Celia L."/>
            <person name="Chertkov O."/>
            <person name="Lapidus A."/>
            <person name="Copeland A."/>
            <person name="Glavina Del Rio T."/>
            <person name="Nolan M."/>
            <person name="Lucas S."/>
            <person name="Tice H."/>
            <person name="Cheng J.F."/>
            <person name="Han C."/>
            <person name="Detter J.C."/>
            <person name="Bruce D."/>
            <person name="Goodwin L."/>
            <person name="Pitluck S."/>
            <person name="Pati A."/>
            <person name="Liolios K."/>
            <person name="Ivanova N."/>
            <person name="Mavromatis K."/>
            <person name="Mikhailova N."/>
            <person name="Chen A."/>
            <person name="Palaniappan K."/>
            <person name="Land M."/>
            <person name="Hauser L."/>
            <person name="Chang Y.J."/>
            <person name="Jeffries C.D."/>
            <person name="Brettin T."/>
            <person name="Goker M."/>
            <person name="Beck B."/>
            <person name="Bristow J."/>
            <person name="Eisen J.A."/>
            <person name="Markowitz V."/>
            <person name="Hugenholtz P."/>
            <person name="Kyrpides N.C."/>
            <person name="Klenk H.P."/>
            <person name="Chen F."/>
        </authorList>
    </citation>
    <scope>NUCLEOTIDE SEQUENCE [LARGE SCALE GENOMIC DNA]</scope>
    <source>
        <strain evidence="4">ATCC 33386 / NCTC 11300</strain>
    </source>
</reference>
<sequence length="108" mass="12790">MYKLIGSNIKNYRKTNKLTQQELADKIGKHKITVAKYESGKISVPMAVLHEISEILDTPMSDFFKENPISIDNFEPKEKYREFHIIERIKKYPEKTLSDLMDVDWELR</sequence>
<keyword evidence="4" id="KW-1185">Reference proteome</keyword>
<dbReference type="eggNOG" id="COG1396">
    <property type="taxonomic scope" value="Bacteria"/>
</dbReference>
<dbReference type="SMART" id="SM00530">
    <property type="entry name" value="HTH_XRE"/>
    <property type="match status" value="1"/>
</dbReference>
<dbReference type="GO" id="GO:0003677">
    <property type="term" value="F:DNA binding"/>
    <property type="evidence" value="ECO:0007669"/>
    <property type="project" value="UniProtKB-KW"/>
</dbReference>
<protein>
    <submittedName>
        <fullName evidence="3">Transcriptional regulator, XRE family</fullName>
    </submittedName>
</protein>
<dbReference type="PANTHER" id="PTHR46558">
    <property type="entry name" value="TRACRIPTIONAL REGULATORY PROTEIN-RELATED-RELATED"/>
    <property type="match status" value="1"/>
</dbReference>
<dbReference type="PANTHER" id="PTHR46558:SF4">
    <property type="entry name" value="DNA-BIDING PHAGE PROTEIN"/>
    <property type="match status" value="1"/>
</dbReference>
<reference evidence="4" key="1">
    <citation type="submission" date="2009-09" db="EMBL/GenBank/DDBJ databases">
        <title>The complete chromosome of Sebaldella termitidis ATCC 33386.</title>
        <authorList>
            <consortium name="US DOE Joint Genome Institute (JGI-PGF)"/>
            <person name="Lucas S."/>
            <person name="Copeland A."/>
            <person name="Lapidus A."/>
            <person name="Glavina del Rio T."/>
            <person name="Dalin E."/>
            <person name="Tice H."/>
            <person name="Bruce D."/>
            <person name="Goodwin L."/>
            <person name="Pitluck S."/>
            <person name="Kyrpides N."/>
            <person name="Mavromatis K."/>
            <person name="Ivanova N."/>
            <person name="Mikhailova N."/>
            <person name="Sims D."/>
            <person name="Meincke L."/>
            <person name="Brettin T."/>
            <person name="Detter J.C."/>
            <person name="Han C."/>
            <person name="Larimer F."/>
            <person name="Land M."/>
            <person name="Hauser L."/>
            <person name="Markowitz V."/>
            <person name="Cheng J.F."/>
            <person name="Hugenholtz P."/>
            <person name="Woyke T."/>
            <person name="Wu D."/>
            <person name="Eisen J.A."/>
        </authorList>
    </citation>
    <scope>NUCLEOTIDE SEQUENCE [LARGE SCALE GENOMIC DNA]</scope>
    <source>
        <strain evidence="4">ATCC 33386 / NCTC 11300</strain>
    </source>
</reference>
<dbReference type="Gene3D" id="1.10.260.40">
    <property type="entry name" value="lambda repressor-like DNA-binding domains"/>
    <property type="match status" value="1"/>
</dbReference>
<dbReference type="CDD" id="cd00093">
    <property type="entry name" value="HTH_XRE"/>
    <property type="match status" value="1"/>
</dbReference>
<dbReference type="SUPFAM" id="SSF47413">
    <property type="entry name" value="lambda repressor-like DNA-binding domains"/>
    <property type="match status" value="1"/>
</dbReference>
<dbReference type="AlphaFoldDB" id="D1AHN0"/>